<feature type="compositionally biased region" description="Polar residues" evidence="2">
    <location>
        <begin position="540"/>
        <end position="551"/>
    </location>
</feature>
<dbReference type="Proteomes" id="UP000315783">
    <property type="component" value="Unassembled WGS sequence"/>
</dbReference>
<dbReference type="InterPro" id="IPR002110">
    <property type="entry name" value="Ankyrin_rpt"/>
</dbReference>
<dbReference type="EMBL" id="SPUK01000012">
    <property type="protein sequence ID" value="TQV93209.1"/>
    <property type="molecule type" value="Genomic_DNA"/>
</dbReference>
<dbReference type="SUPFAM" id="SSF48403">
    <property type="entry name" value="Ankyrin repeat"/>
    <property type="match status" value="1"/>
</dbReference>
<dbReference type="SMART" id="SM00248">
    <property type="entry name" value="ANK"/>
    <property type="match status" value="3"/>
</dbReference>
<keyword evidence="1" id="KW-0040">ANK repeat</keyword>
<dbReference type="InterPro" id="IPR036770">
    <property type="entry name" value="Ankyrin_rpt-contain_sf"/>
</dbReference>
<keyword evidence="4" id="KW-1185">Reference proteome</keyword>
<comment type="caution">
    <text evidence="3">The sequence shown here is derived from an EMBL/GenBank/DDBJ whole genome shotgun (WGS) entry which is preliminary data.</text>
</comment>
<feature type="region of interest" description="Disordered" evidence="2">
    <location>
        <begin position="536"/>
        <end position="567"/>
    </location>
</feature>
<dbReference type="PROSITE" id="PS50088">
    <property type="entry name" value="ANK_REPEAT"/>
    <property type="match status" value="1"/>
</dbReference>
<dbReference type="AlphaFoldDB" id="A0A545VUN0"/>
<feature type="region of interest" description="Disordered" evidence="2">
    <location>
        <begin position="1"/>
        <end position="25"/>
    </location>
</feature>
<sequence length="723" mass="80437">MTSPSKVAPLLSLQPADLKSRPESHSRATADLTWSKACSRKLSTLYLYTNLPLAQICAVIDSWHPRSEQTGIDSASRHINILLGKESRWLRPKSIEDMGCRLEQLPLSCARMKGQDFEAKEVEFASCNGAQPSHQPTRVIQNPTAEHEVPNTRAIRAMDSAKIMCYDSESFQPLHHSEPRGEHESCVFEKFLQRLVDDPLYSKDKKLQIDQTLYGYSSAYQGVVQGLLSQVNRIATEHLDASQTLTSLELSSSTISRSGNQQMTVKSSDGKVLHLPGDYLCFDSPAQHLECDSSGYHVEQHGMFSFASRLFQPPLNYPWLHSNGLKEHGSQILEGLIHLPDFSEMDSFGNTIMHFVAARGDISQVYDLILRYRSNETLLKINSAGQSFLHVMNDDSTAQSALLVILLQTLTGANVDIFTRDLYGRNFFHILQENTANQIILDTVLPAHDIEIWNLRDAFGEKPRLTNKQTARKQTAGILHHDDALEKDEESLFMNYIGLWNLIHTALYNPTAEDSHGRNALHCLAVVKIETQETPARAEASQSVGLPSGNENGHRSRSGLVKTQSSRTIMEHRSEVLGSLLDVGVSPNSYDENGQTPLMAFIVHLPEDDDYRSGPEMLDMLIKGGADLEARNRNGETALHVAVRCGRKLAVRTLVLAGANIRVTDIWGRSLLDVADAQIDAAAKDDRLEACARVEACRAWLSSDRVGARQNPCVVEQWILGVD</sequence>
<accession>A0A545VUN0</accession>
<evidence type="ECO:0000313" key="4">
    <source>
        <dbReference type="Proteomes" id="UP000315783"/>
    </source>
</evidence>
<dbReference type="Pfam" id="PF12796">
    <property type="entry name" value="Ank_2"/>
    <property type="match status" value="1"/>
</dbReference>
<name>A0A545VUN0_9HYPO</name>
<proteinExistence type="predicted"/>
<dbReference type="PROSITE" id="PS50297">
    <property type="entry name" value="ANK_REP_REGION"/>
    <property type="match status" value="1"/>
</dbReference>
<evidence type="ECO:0000256" key="2">
    <source>
        <dbReference type="SAM" id="MobiDB-lite"/>
    </source>
</evidence>
<gene>
    <name evidence="3" type="ORF">IF1G_07787</name>
</gene>
<feature type="repeat" description="ANK" evidence="1">
    <location>
        <begin position="634"/>
        <end position="666"/>
    </location>
</feature>
<reference evidence="3 4" key="1">
    <citation type="journal article" date="2019" name="Appl. Microbiol. Biotechnol.">
        <title>Genome sequence of Isaria javanica and comparative genome analysis insights into family S53 peptidase evolution in fungal entomopathogens.</title>
        <authorList>
            <person name="Lin R."/>
            <person name="Zhang X."/>
            <person name="Xin B."/>
            <person name="Zou M."/>
            <person name="Gao Y."/>
            <person name="Qin F."/>
            <person name="Hu Q."/>
            <person name="Xie B."/>
            <person name="Cheng X."/>
        </authorList>
    </citation>
    <scope>NUCLEOTIDE SEQUENCE [LARGE SCALE GENOMIC DNA]</scope>
    <source>
        <strain evidence="3 4">IJ1G</strain>
    </source>
</reference>
<evidence type="ECO:0000313" key="3">
    <source>
        <dbReference type="EMBL" id="TQV93209.1"/>
    </source>
</evidence>
<organism evidence="3 4">
    <name type="scientific">Cordyceps javanica</name>
    <dbReference type="NCBI Taxonomy" id="43265"/>
    <lineage>
        <taxon>Eukaryota</taxon>
        <taxon>Fungi</taxon>
        <taxon>Dikarya</taxon>
        <taxon>Ascomycota</taxon>
        <taxon>Pezizomycotina</taxon>
        <taxon>Sordariomycetes</taxon>
        <taxon>Hypocreomycetidae</taxon>
        <taxon>Hypocreales</taxon>
        <taxon>Cordycipitaceae</taxon>
        <taxon>Cordyceps</taxon>
    </lineage>
</organism>
<dbReference type="OrthoDB" id="194358at2759"/>
<dbReference type="STRING" id="43265.A0A545VUN0"/>
<protein>
    <submittedName>
        <fullName evidence="3">Ankyrin repeat protein</fullName>
    </submittedName>
</protein>
<dbReference type="PANTHER" id="PTHR24118">
    <property type="entry name" value="POTE ANKYRIN DOMAIN"/>
    <property type="match status" value="1"/>
</dbReference>
<dbReference type="PANTHER" id="PTHR24118:SF100">
    <property type="entry name" value="FYVE-TYPE DOMAIN-CONTAINING PROTEIN"/>
    <property type="match status" value="1"/>
</dbReference>
<evidence type="ECO:0000256" key="1">
    <source>
        <dbReference type="PROSITE-ProRule" id="PRU00023"/>
    </source>
</evidence>
<dbReference type="Gene3D" id="1.25.40.20">
    <property type="entry name" value="Ankyrin repeat-containing domain"/>
    <property type="match status" value="2"/>
</dbReference>